<feature type="compositionally biased region" description="Acidic residues" evidence="1">
    <location>
        <begin position="73"/>
        <end position="83"/>
    </location>
</feature>
<keyword evidence="2" id="KW-0472">Membrane</keyword>
<protein>
    <submittedName>
        <fullName evidence="4">YrrS family protein</fullName>
    </submittedName>
</protein>
<evidence type="ECO:0000313" key="5">
    <source>
        <dbReference type="Proteomes" id="UP001589854"/>
    </source>
</evidence>
<keyword evidence="5" id="KW-1185">Reference proteome</keyword>
<comment type="caution">
    <text evidence="4">The sequence shown here is derived from an EMBL/GenBank/DDBJ whole genome shotgun (WGS) entry which is preliminary data.</text>
</comment>
<feature type="compositionally biased region" description="Acidic residues" evidence="1">
    <location>
        <begin position="91"/>
        <end position="115"/>
    </location>
</feature>
<evidence type="ECO:0000256" key="1">
    <source>
        <dbReference type="SAM" id="MobiDB-lite"/>
    </source>
</evidence>
<dbReference type="Proteomes" id="UP001589854">
    <property type="component" value="Unassembled WGS sequence"/>
</dbReference>
<evidence type="ECO:0000313" key="4">
    <source>
        <dbReference type="EMBL" id="MFC0270094.1"/>
    </source>
</evidence>
<feature type="region of interest" description="Disordered" evidence="1">
    <location>
        <begin position="52"/>
        <end position="125"/>
    </location>
</feature>
<proteinExistence type="predicted"/>
<name>A0ABV6G8T1_9BACI</name>
<evidence type="ECO:0000259" key="3">
    <source>
        <dbReference type="Pfam" id="PF07423"/>
    </source>
</evidence>
<accession>A0ABV6G8T1</accession>
<dbReference type="RefSeq" id="WP_378929708.1">
    <property type="nucleotide sequence ID" value="NZ_JBHLVO010000001.1"/>
</dbReference>
<dbReference type="Pfam" id="PF07423">
    <property type="entry name" value="DUF1510"/>
    <property type="match status" value="1"/>
</dbReference>
<keyword evidence="2" id="KW-0812">Transmembrane</keyword>
<sequence length="222" mass="24491">MSKFTGKSSRFEKRDKRRKTNVVLNTLIAIVVVLIGVIGSSLFFGGNNEKASGKYNEQPEIKLSGEQANKESEIDEKEEESNEESDKGSEEDLNNEEDVPEGMEEDDATTDEEATITEGDPNSNVEEVIENPAWEPVGTSQSGQHTATYDKGSQDWAEMTKALSSATGISESDMIIWFLGNNGSPNDAAGTISPKDKSVKYKVHITWVENQGWKPVKVEKLR</sequence>
<evidence type="ECO:0000256" key="2">
    <source>
        <dbReference type="SAM" id="Phobius"/>
    </source>
</evidence>
<organism evidence="4 5">
    <name type="scientific">Metabacillus herbersteinensis</name>
    <dbReference type="NCBI Taxonomy" id="283816"/>
    <lineage>
        <taxon>Bacteria</taxon>
        <taxon>Bacillati</taxon>
        <taxon>Bacillota</taxon>
        <taxon>Bacilli</taxon>
        <taxon>Bacillales</taxon>
        <taxon>Bacillaceae</taxon>
        <taxon>Metabacillus</taxon>
    </lineage>
</organism>
<feature type="domain" description="DUF1510" evidence="3">
    <location>
        <begin position="129"/>
        <end position="221"/>
    </location>
</feature>
<gene>
    <name evidence="4" type="ORF">ACFFIX_01290</name>
</gene>
<keyword evidence="2" id="KW-1133">Transmembrane helix</keyword>
<reference evidence="4 5" key="1">
    <citation type="submission" date="2024-09" db="EMBL/GenBank/DDBJ databases">
        <authorList>
            <person name="Sun Q."/>
            <person name="Mori K."/>
        </authorList>
    </citation>
    <scope>NUCLEOTIDE SEQUENCE [LARGE SCALE GENOMIC DNA]</scope>
    <source>
        <strain evidence="4 5">CCM 7228</strain>
    </source>
</reference>
<feature type="transmembrane region" description="Helical" evidence="2">
    <location>
        <begin position="21"/>
        <end position="44"/>
    </location>
</feature>
<dbReference type="EMBL" id="JBHLVO010000001">
    <property type="protein sequence ID" value="MFC0270094.1"/>
    <property type="molecule type" value="Genomic_DNA"/>
</dbReference>
<dbReference type="InterPro" id="IPR009988">
    <property type="entry name" value="DUF1510"/>
</dbReference>